<evidence type="ECO:0000313" key="5">
    <source>
        <dbReference type="Proteomes" id="UP000652567"/>
    </source>
</evidence>
<dbReference type="Gene3D" id="3.40.109.10">
    <property type="entry name" value="NADH Oxidase"/>
    <property type="match status" value="1"/>
</dbReference>
<comment type="similarity">
    <text evidence="1">Belongs to the nitroreductase family.</text>
</comment>
<dbReference type="RefSeq" id="WP_193907766.1">
    <property type="nucleotide sequence ID" value="NZ_PRDL01000001.1"/>
</dbReference>
<dbReference type="InterPro" id="IPR029479">
    <property type="entry name" value="Nitroreductase"/>
</dbReference>
<sequence length="199" mass="21917">MTQSSERTASHAVAPVFIERWSPRSFAADTISDSELFTLFEAARWAPSGNNSQPWRFIYAKRDSASWTGFLNVLNEKNRLWASKASALVILVTATAVQREGEAQPSPLRNHALDAGAAWVSLALQAQLSGWKTHGIGGFDKEAARQQLAIPEHYQAQLAIAIGKQGLLDELAEEFQPREKPNQRLPLSALVAEGRFSFS</sequence>
<proteinExistence type="inferred from homology"/>
<organism evidence="4 5">
    <name type="scientific">Cellvibrio polysaccharolyticus</name>
    <dbReference type="NCBI Taxonomy" id="2082724"/>
    <lineage>
        <taxon>Bacteria</taxon>
        <taxon>Pseudomonadati</taxon>
        <taxon>Pseudomonadota</taxon>
        <taxon>Gammaproteobacteria</taxon>
        <taxon>Cellvibrionales</taxon>
        <taxon>Cellvibrionaceae</taxon>
        <taxon>Cellvibrio</taxon>
    </lineage>
</organism>
<dbReference type="GO" id="GO:0016491">
    <property type="term" value="F:oxidoreductase activity"/>
    <property type="evidence" value="ECO:0007669"/>
    <property type="project" value="UniProtKB-KW"/>
</dbReference>
<evidence type="ECO:0000313" key="4">
    <source>
        <dbReference type="EMBL" id="MBE8716587.1"/>
    </source>
</evidence>
<protein>
    <submittedName>
        <fullName evidence="4">Nitroreductase</fullName>
    </submittedName>
</protein>
<dbReference type="AlphaFoldDB" id="A0A928V1I5"/>
<evidence type="ECO:0000256" key="2">
    <source>
        <dbReference type="ARBA" id="ARBA00023002"/>
    </source>
</evidence>
<keyword evidence="2" id="KW-0560">Oxidoreductase</keyword>
<dbReference type="PANTHER" id="PTHR43673:SF10">
    <property type="entry name" value="NADH DEHYDROGENASE_NAD(P)H NITROREDUCTASE XCC3605-RELATED"/>
    <property type="match status" value="1"/>
</dbReference>
<evidence type="ECO:0000259" key="3">
    <source>
        <dbReference type="Pfam" id="PF00881"/>
    </source>
</evidence>
<dbReference type="CDD" id="cd02138">
    <property type="entry name" value="TdsD-like"/>
    <property type="match status" value="1"/>
</dbReference>
<dbReference type="PANTHER" id="PTHR43673">
    <property type="entry name" value="NAD(P)H NITROREDUCTASE YDGI-RELATED"/>
    <property type="match status" value="1"/>
</dbReference>
<feature type="domain" description="Nitroreductase" evidence="3">
    <location>
        <begin position="19"/>
        <end position="164"/>
    </location>
</feature>
<accession>A0A928V1I5</accession>
<reference evidence="4" key="1">
    <citation type="submission" date="2018-07" db="EMBL/GenBank/DDBJ databases">
        <title>Genome assembly of strain Ka43.</title>
        <authorList>
            <person name="Kukolya J."/>
            <person name="Nagy I."/>
            <person name="Horvath B."/>
            <person name="Toth A."/>
        </authorList>
    </citation>
    <scope>NUCLEOTIDE SEQUENCE</scope>
    <source>
        <strain evidence="4">KB43</strain>
    </source>
</reference>
<dbReference type="EMBL" id="PRDL01000001">
    <property type="protein sequence ID" value="MBE8716587.1"/>
    <property type="molecule type" value="Genomic_DNA"/>
</dbReference>
<dbReference type="Proteomes" id="UP000652567">
    <property type="component" value="Unassembled WGS sequence"/>
</dbReference>
<evidence type="ECO:0000256" key="1">
    <source>
        <dbReference type="ARBA" id="ARBA00007118"/>
    </source>
</evidence>
<dbReference type="Pfam" id="PF00881">
    <property type="entry name" value="Nitroreductase"/>
    <property type="match status" value="1"/>
</dbReference>
<gene>
    <name evidence="4" type="ORF">C4F51_05225</name>
</gene>
<name>A0A928V1I5_9GAMM</name>
<dbReference type="InterPro" id="IPR000415">
    <property type="entry name" value="Nitroreductase-like"/>
</dbReference>
<comment type="caution">
    <text evidence="4">The sequence shown here is derived from an EMBL/GenBank/DDBJ whole genome shotgun (WGS) entry which is preliminary data.</text>
</comment>
<keyword evidence="5" id="KW-1185">Reference proteome</keyword>
<dbReference type="SUPFAM" id="SSF55469">
    <property type="entry name" value="FMN-dependent nitroreductase-like"/>
    <property type="match status" value="1"/>
</dbReference>